<evidence type="ECO:0000313" key="2">
    <source>
        <dbReference type="Proteomes" id="UP001432039"/>
    </source>
</evidence>
<protein>
    <submittedName>
        <fullName evidence="1">DUF6221 family protein</fullName>
    </submittedName>
</protein>
<dbReference type="Pfam" id="PF19730">
    <property type="entry name" value="DUF6221"/>
    <property type="match status" value="1"/>
</dbReference>
<proteinExistence type="predicted"/>
<dbReference type="EMBL" id="CP108090">
    <property type="protein sequence ID" value="WUQ18171.1"/>
    <property type="molecule type" value="Genomic_DNA"/>
</dbReference>
<name>A0ABZ1TTZ1_STRVG</name>
<keyword evidence="2" id="KW-1185">Reference proteome</keyword>
<sequence>MHDPARVLREVEAKRRVVARHRPPCPQSCP</sequence>
<accession>A0ABZ1TTZ1</accession>
<evidence type="ECO:0000313" key="1">
    <source>
        <dbReference type="EMBL" id="WUQ18171.1"/>
    </source>
</evidence>
<gene>
    <name evidence="1" type="ORF">OG517_40425</name>
</gene>
<organism evidence="1 2">
    <name type="scientific">Streptomyces virginiae</name>
    <name type="common">Streptomyces cinnamonensis</name>
    <dbReference type="NCBI Taxonomy" id="1961"/>
    <lineage>
        <taxon>Bacteria</taxon>
        <taxon>Bacillati</taxon>
        <taxon>Actinomycetota</taxon>
        <taxon>Actinomycetes</taxon>
        <taxon>Kitasatosporales</taxon>
        <taxon>Streptomycetaceae</taxon>
        <taxon>Streptomyces</taxon>
    </lineage>
</organism>
<dbReference type="InterPro" id="IPR046193">
    <property type="entry name" value="DUF6221"/>
</dbReference>
<dbReference type="Proteomes" id="UP001432039">
    <property type="component" value="Chromosome"/>
</dbReference>
<reference evidence="1" key="1">
    <citation type="submission" date="2022-10" db="EMBL/GenBank/DDBJ databases">
        <title>The complete genomes of actinobacterial strains from the NBC collection.</title>
        <authorList>
            <person name="Joergensen T.S."/>
            <person name="Alvarez Arevalo M."/>
            <person name="Sterndorff E.B."/>
            <person name="Faurdal D."/>
            <person name="Vuksanovic O."/>
            <person name="Mourched A.-S."/>
            <person name="Charusanti P."/>
            <person name="Shaw S."/>
            <person name="Blin K."/>
            <person name="Weber T."/>
        </authorList>
    </citation>
    <scope>NUCLEOTIDE SEQUENCE</scope>
    <source>
        <strain evidence="1">NBC_00248</strain>
    </source>
</reference>